<reference evidence="1 2" key="1">
    <citation type="submission" date="2016-10" db="EMBL/GenBank/DDBJ databases">
        <authorList>
            <person name="de Groot N.N."/>
        </authorList>
    </citation>
    <scope>NUCLEOTIDE SEQUENCE [LARGE SCALE GENOMIC DNA]</scope>
    <source>
        <strain evidence="1 2">L 420-91</strain>
    </source>
</reference>
<evidence type="ECO:0000313" key="2">
    <source>
        <dbReference type="Proteomes" id="UP000198956"/>
    </source>
</evidence>
<dbReference type="EMBL" id="FNDE01000074">
    <property type="protein sequence ID" value="SDH83295.1"/>
    <property type="molecule type" value="Genomic_DNA"/>
</dbReference>
<feature type="non-terminal residue" evidence="1">
    <location>
        <position position="65"/>
    </location>
</feature>
<gene>
    <name evidence="1" type="ORF">SAMN04489735_10741</name>
</gene>
<sequence length="65" mass="7255">MPINFDETASVNECDARAVRPTLTGGNPIVKVPVLLQEVSVQLPLRARITFPEDVLEIKKIKKRV</sequence>
<evidence type="ECO:0000313" key="1">
    <source>
        <dbReference type="EMBL" id="SDH83295.1"/>
    </source>
</evidence>
<organism evidence="1 2">
    <name type="scientific">Aneurinibacillus thermoaerophilus</name>
    <dbReference type="NCBI Taxonomy" id="143495"/>
    <lineage>
        <taxon>Bacteria</taxon>
        <taxon>Bacillati</taxon>
        <taxon>Bacillota</taxon>
        <taxon>Bacilli</taxon>
        <taxon>Bacillales</taxon>
        <taxon>Paenibacillaceae</taxon>
        <taxon>Aneurinibacillus group</taxon>
        <taxon>Aneurinibacillus</taxon>
    </lineage>
</organism>
<protein>
    <submittedName>
        <fullName evidence="1">Uncharacterized protein</fullName>
    </submittedName>
</protein>
<proteinExistence type="predicted"/>
<accession>A0A1G8FMB7</accession>
<name>A0A1G8FMB7_ANETH</name>
<dbReference type="AlphaFoldDB" id="A0A1G8FMB7"/>
<dbReference type="Proteomes" id="UP000198956">
    <property type="component" value="Unassembled WGS sequence"/>
</dbReference>